<organism evidence="1 2">
    <name type="scientific">Camellia lanceoleosa</name>
    <dbReference type="NCBI Taxonomy" id="1840588"/>
    <lineage>
        <taxon>Eukaryota</taxon>
        <taxon>Viridiplantae</taxon>
        <taxon>Streptophyta</taxon>
        <taxon>Embryophyta</taxon>
        <taxon>Tracheophyta</taxon>
        <taxon>Spermatophyta</taxon>
        <taxon>Magnoliopsida</taxon>
        <taxon>eudicotyledons</taxon>
        <taxon>Gunneridae</taxon>
        <taxon>Pentapetalae</taxon>
        <taxon>asterids</taxon>
        <taxon>Ericales</taxon>
        <taxon>Theaceae</taxon>
        <taxon>Camellia</taxon>
    </lineage>
</organism>
<dbReference type="EMBL" id="CM045764">
    <property type="protein sequence ID" value="KAI8008002.1"/>
    <property type="molecule type" value="Genomic_DNA"/>
</dbReference>
<gene>
    <name evidence="1" type="ORF">LOK49_LG07G00917</name>
</gene>
<protein>
    <submittedName>
        <fullName evidence="1">Immediate early response 3-interacting protein 1</fullName>
    </submittedName>
</protein>
<keyword evidence="2" id="KW-1185">Reference proteome</keyword>
<comment type="caution">
    <text evidence="1">The sequence shown here is derived from an EMBL/GenBank/DDBJ whole genome shotgun (WGS) entry which is preliminary data.</text>
</comment>
<sequence length="81" mass="9297">MMYRMGIWMLLEGWLLVANALEILNKERFLVLEGWSFQEFSSVQRNSLKGQLLGLIYVVQDMRIPIIVANTIVIVVELVSG</sequence>
<proteinExistence type="predicted"/>
<evidence type="ECO:0000313" key="2">
    <source>
        <dbReference type="Proteomes" id="UP001060215"/>
    </source>
</evidence>
<accession>A0ACC0H5D8</accession>
<reference evidence="1 2" key="1">
    <citation type="journal article" date="2022" name="Plant J.">
        <title>Chromosome-level genome of Camellia lanceoleosa provides a valuable resource for understanding genome evolution and self-incompatibility.</title>
        <authorList>
            <person name="Gong W."/>
            <person name="Xiao S."/>
            <person name="Wang L."/>
            <person name="Liao Z."/>
            <person name="Chang Y."/>
            <person name="Mo W."/>
            <person name="Hu G."/>
            <person name="Li W."/>
            <person name="Zhao G."/>
            <person name="Zhu H."/>
            <person name="Hu X."/>
            <person name="Ji K."/>
            <person name="Xiang X."/>
            <person name="Song Q."/>
            <person name="Yuan D."/>
            <person name="Jin S."/>
            <person name="Zhang L."/>
        </authorList>
    </citation>
    <scope>NUCLEOTIDE SEQUENCE [LARGE SCALE GENOMIC DNA]</scope>
    <source>
        <strain evidence="1">SQ_2022a</strain>
    </source>
</reference>
<dbReference type="Proteomes" id="UP001060215">
    <property type="component" value="Chromosome 7"/>
</dbReference>
<evidence type="ECO:0000313" key="1">
    <source>
        <dbReference type="EMBL" id="KAI8008002.1"/>
    </source>
</evidence>
<name>A0ACC0H5D8_9ERIC</name>